<dbReference type="PROSITE" id="PS50206">
    <property type="entry name" value="RHODANESE_3"/>
    <property type="match status" value="1"/>
</dbReference>
<dbReference type="SMART" id="SM00450">
    <property type="entry name" value="RHOD"/>
    <property type="match status" value="1"/>
</dbReference>
<proteinExistence type="predicted"/>
<organism evidence="2 3">
    <name type="scientific">OM182 bacterium BACL3 MAG-120507-bin80</name>
    <dbReference type="NCBI Taxonomy" id="1655577"/>
    <lineage>
        <taxon>Bacteria</taxon>
        <taxon>Pseudomonadati</taxon>
        <taxon>Pseudomonadota</taxon>
        <taxon>Gammaproteobacteria</taxon>
        <taxon>OMG group</taxon>
        <taxon>OM182 clade</taxon>
    </lineage>
</organism>
<protein>
    <recommendedName>
        <fullName evidence="1">Rhodanese domain-containing protein</fullName>
    </recommendedName>
</protein>
<evidence type="ECO:0000313" key="2">
    <source>
        <dbReference type="EMBL" id="KRO68603.1"/>
    </source>
</evidence>
<dbReference type="Proteomes" id="UP000051934">
    <property type="component" value="Unassembled WGS sequence"/>
</dbReference>
<sequence>MVWLDVRTDAEYAEDHIAGSAHIPHEEIALRIADLGLDKDTEIRVYCRSGRRAGIALAALEEMGYTNATNVGGLGDARELED</sequence>
<dbReference type="InterPro" id="IPR001763">
    <property type="entry name" value="Rhodanese-like_dom"/>
</dbReference>
<dbReference type="AlphaFoldDB" id="A0A0R2S5U3"/>
<dbReference type="Pfam" id="PF00581">
    <property type="entry name" value="Rhodanese"/>
    <property type="match status" value="1"/>
</dbReference>
<reference evidence="2 3" key="1">
    <citation type="submission" date="2015-10" db="EMBL/GenBank/DDBJ databases">
        <title>Metagenome-Assembled Genomes uncover a global brackish microbiome.</title>
        <authorList>
            <person name="Hugerth L.W."/>
            <person name="Larsson J."/>
            <person name="Alneberg J."/>
            <person name="Lindh M.V."/>
            <person name="Legrand C."/>
            <person name="Pinhassi J."/>
            <person name="Andersson A.F."/>
        </authorList>
    </citation>
    <scope>NUCLEOTIDE SEQUENCE [LARGE SCALE GENOMIC DNA]</scope>
    <source>
        <strain evidence="2">BACL4 MAG-120507-bin80</strain>
    </source>
</reference>
<dbReference type="CDD" id="cd00158">
    <property type="entry name" value="RHOD"/>
    <property type="match status" value="1"/>
</dbReference>
<dbReference type="SUPFAM" id="SSF52821">
    <property type="entry name" value="Rhodanese/Cell cycle control phosphatase"/>
    <property type="match status" value="1"/>
</dbReference>
<dbReference type="PANTHER" id="PTHR43031">
    <property type="entry name" value="FAD-DEPENDENT OXIDOREDUCTASE"/>
    <property type="match status" value="1"/>
</dbReference>
<dbReference type="InterPro" id="IPR050229">
    <property type="entry name" value="GlpE_sulfurtransferase"/>
</dbReference>
<dbReference type="PANTHER" id="PTHR43031:SF18">
    <property type="entry name" value="RHODANESE-RELATED SULFURTRANSFERASES"/>
    <property type="match status" value="1"/>
</dbReference>
<dbReference type="Gene3D" id="3.40.250.10">
    <property type="entry name" value="Rhodanese-like domain"/>
    <property type="match status" value="1"/>
</dbReference>
<dbReference type="InterPro" id="IPR036873">
    <property type="entry name" value="Rhodanese-like_dom_sf"/>
</dbReference>
<name>A0A0R2S5U3_9GAMM</name>
<accession>A0A0R2S5U3</accession>
<evidence type="ECO:0000259" key="1">
    <source>
        <dbReference type="PROSITE" id="PS50206"/>
    </source>
</evidence>
<evidence type="ECO:0000313" key="3">
    <source>
        <dbReference type="Proteomes" id="UP000051934"/>
    </source>
</evidence>
<feature type="domain" description="Rhodanese" evidence="1">
    <location>
        <begin position="2"/>
        <end position="82"/>
    </location>
</feature>
<comment type="caution">
    <text evidence="2">The sequence shown here is derived from an EMBL/GenBank/DDBJ whole genome shotgun (WGS) entry which is preliminary data.</text>
</comment>
<dbReference type="EMBL" id="LIBB01000516">
    <property type="protein sequence ID" value="KRO68603.1"/>
    <property type="molecule type" value="Genomic_DNA"/>
</dbReference>
<gene>
    <name evidence="2" type="ORF">ABR69_10395</name>
</gene>